<evidence type="ECO:0000256" key="7">
    <source>
        <dbReference type="ARBA" id="ARBA00022737"/>
    </source>
</evidence>
<comment type="caution">
    <text evidence="13">The sequence shown here is derived from an EMBL/GenBank/DDBJ whole genome shotgun (WGS) entry which is preliminary data.</text>
</comment>
<reference evidence="14" key="1">
    <citation type="journal article" date="2015" name="BMC Genomics">
        <title>Draft genome of a commonly misdiagnosed multidrug resistant pathogen Candida auris.</title>
        <authorList>
            <person name="Chatterjee S."/>
            <person name="Alampalli S.V."/>
            <person name="Nageshan R.K."/>
            <person name="Chettiar S.T."/>
            <person name="Joshi S."/>
            <person name="Tatu U.S."/>
        </authorList>
    </citation>
    <scope>NUCLEOTIDE SEQUENCE [LARGE SCALE GENOMIC DNA]</scope>
    <source>
        <strain evidence="14">6684</strain>
    </source>
</reference>
<comment type="function">
    <text evidence="11">Catalyzes the transfer of a geranylgeranyl moiety from geranylgeranyl diphosphate to both cysteines of proteins with the C-terminal sequence -XXCC, -XCXC and -CCXX.</text>
</comment>
<dbReference type="GO" id="GO:0004663">
    <property type="term" value="F:Rab geranylgeranyltransferase activity"/>
    <property type="evidence" value="ECO:0007669"/>
    <property type="project" value="UniProtKB-UniRule"/>
</dbReference>
<evidence type="ECO:0000256" key="1">
    <source>
        <dbReference type="ARBA" id="ARBA00010497"/>
    </source>
</evidence>
<comment type="similarity">
    <text evidence="1 11">Belongs to the protein prenyltransferase subunit beta family.</text>
</comment>
<dbReference type="Pfam" id="PF00432">
    <property type="entry name" value="Prenyltrans"/>
    <property type="match status" value="1"/>
</dbReference>
<dbReference type="VEuPathDB" id="FungiDB:CJI97_002330"/>
<dbReference type="EMBL" id="LGST01000039">
    <property type="protein sequence ID" value="KND97874.1"/>
    <property type="molecule type" value="Genomic_DNA"/>
</dbReference>
<dbReference type="FunFam" id="1.50.10.20:FF:000012">
    <property type="entry name" value="Geranylgeranyl transferase type-2 subunit beta"/>
    <property type="match status" value="1"/>
</dbReference>
<dbReference type="VEuPathDB" id="FungiDB:CJJ07_000036"/>
<evidence type="ECO:0000256" key="3">
    <source>
        <dbReference type="ARBA" id="ARBA00012656"/>
    </source>
</evidence>
<dbReference type="EC" id="2.5.1.60" evidence="3 11"/>
<dbReference type="InterPro" id="IPR045089">
    <property type="entry name" value="PGGT1B-like"/>
</dbReference>
<evidence type="ECO:0000256" key="8">
    <source>
        <dbReference type="ARBA" id="ARBA00022833"/>
    </source>
</evidence>
<evidence type="ECO:0000256" key="4">
    <source>
        <dbReference type="ARBA" id="ARBA00022602"/>
    </source>
</evidence>
<protein>
    <recommendedName>
        <fullName evidence="10 11">Geranylgeranyl transferase type-2 subunit beta</fullName>
        <ecNumber evidence="3 11">2.5.1.60</ecNumber>
    </recommendedName>
</protein>
<dbReference type="Proteomes" id="UP000037122">
    <property type="component" value="Unassembled WGS sequence"/>
</dbReference>
<dbReference type="VEuPathDB" id="FungiDB:CJI96_0000133"/>
<evidence type="ECO:0000256" key="10">
    <source>
        <dbReference type="ARBA" id="ARBA00069127"/>
    </source>
</evidence>
<dbReference type="GO" id="GO:0046872">
    <property type="term" value="F:metal ion binding"/>
    <property type="evidence" value="ECO:0007669"/>
    <property type="project" value="UniProtKB-KW"/>
</dbReference>
<dbReference type="CDD" id="cd02894">
    <property type="entry name" value="GGTase-II"/>
    <property type="match status" value="1"/>
</dbReference>
<evidence type="ECO:0000256" key="5">
    <source>
        <dbReference type="ARBA" id="ARBA00022679"/>
    </source>
</evidence>
<evidence type="ECO:0000256" key="2">
    <source>
        <dbReference type="ARBA" id="ARBA00011355"/>
    </source>
</evidence>
<comment type="catalytic activity">
    <reaction evidence="9 11">
        <text>geranylgeranyl diphosphate + L-cysteinyl-[protein] = S-geranylgeranyl-L-cysteinyl-[protein] + diphosphate</text>
        <dbReference type="Rhea" id="RHEA:21240"/>
        <dbReference type="Rhea" id="RHEA-COMP:10131"/>
        <dbReference type="Rhea" id="RHEA-COMP:11537"/>
        <dbReference type="ChEBI" id="CHEBI:29950"/>
        <dbReference type="ChEBI" id="CHEBI:33019"/>
        <dbReference type="ChEBI" id="CHEBI:57533"/>
        <dbReference type="ChEBI" id="CHEBI:86021"/>
        <dbReference type="EC" id="2.5.1.60"/>
    </reaction>
</comment>
<dbReference type="InterPro" id="IPR008930">
    <property type="entry name" value="Terpenoid_cyclase/PrenylTrfase"/>
</dbReference>
<keyword evidence="5 11" id="KW-0808">Transferase</keyword>
<dbReference type="GO" id="GO:0005968">
    <property type="term" value="C:Rab-protein geranylgeranyltransferase complex"/>
    <property type="evidence" value="ECO:0007669"/>
    <property type="project" value="UniProtKB-UniRule"/>
</dbReference>
<name>A0A0L0NV33_CANAR</name>
<organism evidence="13 14">
    <name type="scientific">Candidozyma auris</name>
    <name type="common">Yeast</name>
    <name type="synonym">Candida auris</name>
    <dbReference type="NCBI Taxonomy" id="498019"/>
    <lineage>
        <taxon>Eukaryota</taxon>
        <taxon>Fungi</taxon>
        <taxon>Dikarya</taxon>
        <taxon>Ascomycota</taxon>
        <taxon>Saccharomycotina</taxon>
        <taxon>Pichiomycetes</taxon>
        <taxon>Metschnikowiaceae</taxon>
        <taxon>Candidozyma</taxon>
    </lineage>
</organism>
<evidence type="ECO:0000256" key="6">
    <source>
        <dbReference type="ARBA" id="ARBA00022723"/>
    </source>
</evidence>
<dbReference type="VEuPathDB" id="FungiDB:QG37_05366"/>
<evidence type="ECO:0000256" key="11">
    <source>
        <dbReference type="RuleBase" id="RU365076"/>
    </source>
</evidence>
<dbReference type="InterPro" id="IPR026873">
    <property type="entry name" value="Ptb1"/>
</dbReference>
<dbReference type="GO" id="GO:0072657">
    <property type="term" value="P:protein localization to membrane"/>
    <property type="evidence" value="ECO:0007669"/>
    <property type="project" value="UniProtKB-ARBA"/>
</dbReference>
<dbReference type="InterPro" id="IPR001330">
    <property type="entry name" value="Prenyltrans"/>
</dbReference>
<evidence type="ECO:0000256" key="9">
    <source>
        <dbReference type="ARBA" id="ARBA00047658"/>
    </source>
</evidence>
<keyword evidence="6 11" id="KW-0479">Metal-binding</keyword>
<accession>A0A0L0NV33</accession>
<feature type="domain" description="Prenyltransferase alpha-alpha toroid" evidence="12">
    <location>
        <begin position="6"/>
        <end position="311"/>
    </location>
</feature>
<dbReference type="VEuPathDB" id="FungiDB:B9J08_001668"/>
<gene>
    <name evidence="13" type="ORF">QG37_05366</name>
</gene>
<sequence length="322" mass="36629">MSPLPFQRGKHIKYIQDLDSKATKQTYEYWLLEHLRLNGLYWGIMALDTMNALDALPQDEVLQFVVDCYDKEKGGFAPFPGHDAHMLTTLSGLQILFIYRRLDLIEGEKRDKIIDFVMQQRCADGSFKGDAFGEIDTRFVFAAVYILKMLGRLTHEVAEGATEFIMRCQNFDGGFGLLPGSESHAAQVYTSLGTLAICKNLDRIDSKTPSWLSERQVLPSGGFNGRPEKLPDACYSWWVLLSLEMLQKSHWINFELLEKFILECQDLDDGGFGDRPDNQTDVYHTCFAICGLSLMYSDKYGLKPVDPVYCMPTEITKLLPDN</sequence>
<keyword evidence="7" id="KW-0677">Repeat</keyword>
<dbReference type="PANTHER" id="PTHR11774">
    <property type="entry name" value="GERANYLGERANYL TRANSFERASE TYPE BETA SUBUNIT"/>
    <property type="match status" value="1"/>
</dbReference>
<evidence type="ECO:0000313" key="14">
    <source>
        <dbReference type="Proteomes" id="UP000037122"/>
    </source>
</evidence>
<dbReference type="VEuPathDB" id="FungiDB:CJJ09_001808"/>
<dbReference type="Gene3D" id="1.50.10.20">
    <property type="match status" value="1"/>
</dbReference>
<evidence type="ECO:0000259" key="12">
    <source>
        <dbReference type="Pfam" id="PF00432"/>
    </source>
</evidence>
<dbReference type="PANTHER" id="PTHR11774:SF11">
    <property type="entry name" value="GERANYLGERANYL TRANSFERASE TYPE-2 SUBUNIT BETA"/>
    <property type="match status" value="1"/>
</dbReference>
<evidence type="ECO:0000313" key="13">
    <source>
        <dbReference type="EMBL" id="KND97874.1"/>
    </source>
</evidence>
<comment type="cofactor">
    <cofactor evidence="11">
        <name>Zn(2+)</name>
        <dbReference type="ChEBI" id="CHEBI:29105"/>
    </cofactor>
    <text evidence="11">Binds 1 zinc ion per subunit.</text>
</comment>
<keyword evidence="4 11" id="KW-0637">Prenyltransferase</keyword>
<keyword evidence="8 11" id="KW-0862">Zinc</keyword>
<proteinExistence type="inferred from homology"/>
<comment type="subunit">
    <text evidence="2">Heterodimer of an alpha and a beta subunit.</text>
</comment>
<dbReference type="AlphaFoldDB" id="A0A0L0NV33"/>
<dbReference type="SUPFAM" id="SSF48239">
    <property type="entry name" value="Terpenoid cyclases/Protein prenyltransferases"/>
    <property type="match status" value="1"/>
</dbReference>